<dbReference type="EMBL" id="VNIM01000114">
    <property type="protein sequence ID" value="TVV70669.1"/>
    <property type="molecule type" value="Genomic_DNA"/>
</dbReference>
<feature type="region of interest" description="Disordered" evidence="1">
    <location>
        <begin position="13"/>
        <end position="34"/>
    </location>
</feature>
<evidence type="ECO:0000256" key="1">
    <source>
        <dbReference type="SAM" id="MobiDB-lite"/>
    </source>
</evidence>
<comment type="caution">
    <text evidence="3">The sequence shown here is derived from an EMBL/GenBank/DDBJ whole genome shotgun (WGS) entry which is preliminary data.</text>
</comment>
<organism evidence="3 4">
    <name type="scientific">Alterirhizorhabdus solaris</name>
    <dbReference type="NCBI Taxonomy" id="2529389"/>
    <lineage>
        <taxon>Bacteria</taxon>
        <taxon>Pseudomonadati</taxon>
        <taxon>Pseudomonadota</taxon>
        <taxon>Alphaproteobacteria</taxon>
        <taxon>Sphingomonadales</taxon>
        <taxon>Rhizorhabdaceae</taxon>
        <taxon>Alterirhizorhabdus</taxon>
    </lineage>
</organism>
<evidence type="ECO:0000313" key="3">
    <source>
        <dbReference type="EMBL" id="TVV70669.1"/>
    </source>
</evidence>
<protein>
    <submittedName>
        <fullName evidence="3">GSCFA domain-containing protein</fullName>
    </submittedName>
</protein>
<sequence>MLTVAQALANTRSNTLRRWHSGPDTGTRGTDPADASNRIFDGYADIRPTYDGPRFAAATPVFAMGSCFAREIEHALSARGGNVISIDDRIERPEFEDAGGKVRTTFFHRYTPTAMAQEFRWPFGRQDGWSEDALIFAAAAGNDVDLNYAAVAADNTPEAVALRRGVAGALVRKLVDARIIIVTLGLTEGWVHLPTGLAVNAMSPRMLKARPEEFALSQIDYPTVIASLQGILDLIEAEHADGDFQLFVTVSPVPFQSTFSREDIVEANLTSKSTLRAAAVAFVREHERVHYFPSYELVTYTSPDLAWRPDRVHVNPGMVKHIMNRFIDTVYEPAAFG</sequence>
<feature type="domain" description="GSCFA" evidence="2">
    <location>
        <begin position="61"/>
        <end position="326"/>
    </location>
</feature>
<dbReference type="RefSeq" id="WP_145155129.1">
    <property type="nucleotide sequence ID" value="NZ_VNIM01000114.1"/>
</dbReference>
<evidence type="ECO:0000313" key="4">
    <source>
        <dbReference type="Proteomes" id="UP000318681"/>
    </source>
</evidence>
<gene>
    <name evidence="3" type="ORF">FOY91_18620</name>
</gene>
<accession>A0A558QU74</accession>
<dbReference type="Proteomes" id="UP000318681">
    <property type="component" value="Unassembled WGS sequence"/>
</dbReference>
<reference evidence="3 4" key="1">
    <citation type="submission" date="2019-07" db="EMBL/GenBank/DDBJ databases">
        <title>Sphingomonas solaris sp. nov., isolated from a solar panel from Boston, Massachusetts.</title>
        <authorList>
            <person name="Tanner K."/>
            <person name="Pascual J."/>
            <person name="Mancuso C."/>
            <person name="Pereto J."/>
            <person name="Khalil A."/>
            <person name="Vilanova C."/>
        </authorList>
    </citation>
    <scope>NUCLEOTIDE SEQUENCE [LARGE SCALE GENOMIC DNA]</scope>
    <source>
        <strain evidence="3 4">R4DWN</strain>
    </source>
</reference>
<name>A0A558QU74_9SPHN</name>
<dbReference type="AlphaFoldDB" id="A0A558QU74"/>
<proteinExistence type="predicted"/>
<dbReference type="Pfam" id="PF08885">
    <property type="entry name" value="GSCFA"/>
    <property type="match status" value="1"/>
</dbReference>
<dbReference type="InterPro" id="IPR014982">
    <property type="entry name" value="GSCFA"/>
</dbReference>
<dbReference type="OrthoDB" id="369216at2"/>
<keyword evidence="4" id="KW-1185">Reference proteome</keyword>
<evidence type="ECO:0000259" key="2">
    <source>
        <dbReference type="Pfam" id="PF08885"/>
    </source>
</evidence>